<dbReference type="SMART" id="SM00595">
    <property type="entry name" value="MADF"/>
    <property type="match status" value="1"/>
</dbReference>
<dbReference type="EMBL" id="OC322551">
    <property type="protein sequence ID" value="CAD7411957.1"/>
    <property type="molecule type" value="Genomic_DNA"/>
</dbReference>
<dbReference type="AlphaFoldDB" id="A0A7R9DC79"/>
<organism evidence="3">
    <name type="scientific">Timema cristinae</name>
    <name type="common">Walking stick</name>
    <dbReference type="NCBI Taxonomy" id="61476"/>
    <lineage>
        <taxon>Eukaryota</taxon>
        <taxon>Metazoa</taxon>
        <taxon>Ecdysozoa</taxon>
        <taxon>Arthropoda</taxon>
        <taxon>Hexapoda</taxon>
        <taxon>Insecta</taxon>
        <taxon>Pterygota</taxon>
        <taxon>Neoptera</taxon>
        <taxon>Polyneoptera</taxon>
        <taxon>Phasmatodea</taxon>
        <taxon>Timematodea</taxon>
        <taxon>Timematoidea</taxon>
        <taxon>Timematidae</taxon>
        <taxon>Timema</taxon>
    </lineage>
</organism>
<name>A0A7R9DC79_TIMCR</name>
<feature type="compositionally biased region" description="Basic residues" evidence="1">
    <location>
        <begin position="169"/>
        <end position="183"/>
    </location>
</feature>
<evidence type="ECO:0000256" key="1">
    <source>
        <dbReference type="SAM" id="MobiDB-lite"/>
    </source>
</evidence>
<reference evidence="3" key="1">
    <citation type="submission" date="2020-11" db="EMBL/GenBank/DDBJ databases">
        <authorList>
            <person name="Tran Van P."/>
        </authorList>
    </citation>
    <scope>NUCLEOTIDE SEQUENCE</scope>
</reference>
<dbReference type="InterPro" id="IPR006578">
    <property type="entry name" value="MADF-dom"/>
</dbReference>
<dbReference type="Pfam" id="PF10545">
    <property type="entry name" value="MADF_DNA_bdg"/>
    <property type="match status" value="1"/>
</dbReference>
<protein>
    <recommendedName>
        <fullName evidence="2">MADF domain-containing protein</fullName>
    </recommendedName>
</protein>
<dbReference type="PANTHER" id="PTHR21505">
    <property type="entry name" value="MADF DOMAIN-CONTAINING PROTEIN-RELATED"/>
    <property type="match status" value="1"/>
</dbReference>
<sequence length="195" mass="22762">MSSLNWTHEIILDLIKCYRAKPVLWDATMKEYSDRNKRRDAWKYIGNVVGVTDIVLVGKKVRSLRTHFLSVHKDYLKKKRRSGCGSEEILKPKWFAYELLLFLTKGEKQRDTRDILIGVQDDGAITNDKERVDGKETEDDANLNDSSIAEESELKRSRSEQNKKIPFLHTRKHRNDKKKKKKLTWTNISMSLAPS</sequence>
<dbReference type="PANTHER" id="PTHR21505:SF12">
    <property type="entry name" value="MADF DOMAIN-CONTAINING PROTEIN-RELATED"/>
    <property type="match status" value="1"/>
</dbReference>
<gene>
    <name evidence="3" type="ORF">TCEB3V08_LOCUS11176</name>
</gene>
<evidence type="ECO:0000313" key="3">
    <source>
        <dbReference type="EMBL" id="CAD7411957.1"/>
    </source>
</evidence>
<accession>A0A7R9DC79</accession>
<evidence type="ECO:0000259" key="2">
    <source>
        <dbReference type="PROSITE" id="PS51029"/>
    </source>
</evidence>
<feature type="compositionally biased region" description="Basic and acidic residues" evidence="1">
    <location>
        <begin position="152"/>
        <end position="163"/>
    </location>
</feature>
<feature type="region of interest" description="Disordered" evidence="1">
    <location>
        <begin position="128"/>
        <end position="195"/>
    </location>
</feature>
<feature type="compositionally biased region" description="Polar residues" evidence="1">
    <location>
        <begin position="184"/>
        <end position="195"/>
    </location>
</feature>
<proteinExistence type="predicted"/>
<feature type="domain" description="MADF" evidence="2">
    <location>
        <begin position="13"/>
        <end position="108"/>
    </location>
</feature>
<dbReference type="PROSITE" id="PS51029">
    <property type="entry name" value="MADF"/>
    <property type="match status" value="1"/>
</dbReference>